<dbReference type="Proteomes" id="UP001602013">
    <property type="component" value="Unassembled WGS sequence"/>
</dbReference>
<reference evidence="3 4" key="1">
    <citation type="submission" date="2024-10" db="EMBL/GenBank/DDBJ databases">
        <title>The Natural Products Discovery Center: Release of the First 8490 Sequenced Strains for Exploring Actinobacteria Biosynthetic Diversity.</title>
        <authorList>
            <person name="Kalkreuter E."/>
            <person name="Kautsar S.A."/>
            <person name="Yang D."/>
            <person name="Bader C.D."/>
            <person name="Teijaro C.N."/>
            <person name="Fluegel L."/>
            <person name="Davis C.M."/>
            <person name="Simpson J.R."/>
            <person name="Lauterbach L."/>
            <person name="Steele A.D."/>
            <person name="Gui C."/>
            <person name="Meng S."/>
            <person name="Li G."/>
            <person name="Viehrig K."/>
            <person name="Ye F."/>
            <person name="Su P."/>
            <person name="Kiefer A.F."/>
            <person name="Nichols A."/>
            <person name="Cepeda A.J."/>
            <person name="Yan W."/>
            <person name="Fan B."/>
            <person name="Jiang Y."/>
            <person name="Adhikari A."/>
            <person name="Zheng C.-J."/>
            <person name="Schuster L."/>
            <person name="Cowan T.M."/>
            <person name="Smanski M.J."/>
            <person name="Chevrette M.G."/>
            <person name="De Carvalho L.P.S."/>
            <person name="Shen B."/>
        </authorList>
    </citation>
    <scope>NUCLEOTIDE SEQUENCE [LARGE SCALE GENOMIC DNA]</scope>
    <source>
        <strain evidence="3 4">NPDC002173</strain>
    </source>
</reference>
<dbReference type="RefSeq" id="WP_387417073.1">
    <property type="nucleotide sequence ID" value="NZ_JBIASD010000036.1"/>
</dbReference>
<protein>
    <submittedName>
        <fullName evidence="3">HNH endonuclease</fullName>
    </submittedName>
</protein>
<keyword evidence="3" id="KW-0378">Hydrolase</keyword>
<dbReference type="InterPro" id="IPR003615">
    <property type="entry name" value="HNH_nuc"/>
</dbReference>
<feature type="region of interest" description="Disordered" evidence="1">
    <location>
        <begin position="1"/>
        <end position="33"/>
    </location>
</feature>
<organism evidence="3 4">
    <name type="scientific">Microtetraspora malaysiensis</name>
    <dbReference type="NCBI Taxonomy" id="161358"/>
    <lineage>
        <taxon>Bacteria</taxon>
        <taxon>Bacillati</taxon>
        <taxon>Actinomycetota</taxon>
        <taxon>Actinomycetes</taxon>
        <taxon>Streptosporangiales</taxon>
        <taxon>Streptosporangiaceae</taxon>
        <taxon>Microtetraspora</taxon>
    </lineage>
</organism>
<comment type="caution">
    <text evidence="3">The sequence shown here is derived from an EMBL/GenBank/DDBJ whole genome shotgun (WGS) entry which is preliminary data.</text>
</comment>
<feature type="domain" description="HNH endonuclease 5" evidence="2">
    <location>
        <begin position="2"/>
        <end position="45"/>
    </location>
</feature>
<evidence type="ECO:0000256" key="1">
    <source>
        <dbReference type="SAM" id="MobiDB-lite"/>
    </source>
</evidence>
<evidence type="ECO:0000313" key="4">
    <source>
        <dbReference type="Proteomes" id="UP001602013"/>
    </source>
</evidence>
<dbReference type="CDD" id="cd00085">
    <property type="entry name" value="HNHc"/>
    <property type="match status" value="1"/>
</dbReference>
<gene>
    <name evidence="3" type="ORF">ACFYXI_35050</name>
</gene>
<sequence length="101" mass="10881">MCGRSGTPDNPSTAGHIIPRSKGGTNDPATYRPECRRCNSAKGARWRGGGVKILRIFQEQRARGNRFHRRNRKAGGSATSARSGTFGVTVSPAAGRSRTRI</sequence>
<proteinExistence type="predicted"/>
<accession>A0ABW6T0L7</accession>
<dbReference type="EMBL" id="JBIASD010000036">
    <property type="protein sequence ID" value="MFF3670820.1"/>
    <property type="molecule type" value="Genomic_DNA"/>
</dbReference>
<evidence type="ECO:0000259" key="2">
    <source>
        <dbReference type="Pfam" id="PF14279"/>
    </source>
</evidence>
<dbReference type="InterPro" id="IPR029471">
    <property type="entry name" value="HNH_5"/>
</dbReference>
<keyword evidence="3" id="KW-0540">Nuclease</keyword>
<feature type="compositionally biased region" description="Polar residues" evidence="1">
    <location>
        <begin position="77"/>
        <end position="88"/>
    </location>
</feature>
<dbReference type="Pfam" id="PF14279">
    <property type="entry name" value="HNH_5"/>
    <property type="match status" value="1"/>
</dbReference>
<evidence type="ECO:0000313" key="3">
    <source>
        <dbReference type="EMBL" id="MFF3670820.1"/>
    </source>
</evidence>
<dbReference type="GO" id="GO:0004519">
    <property type="term" value="F:endonuclease activity"/>
    <property type="evidence" value="ECO:0007669"/>
    <property type="project" value="UniProtKB-KW"/>
</dbReference>
<dbReference type="Gene3D" id="1.10.30.50">
    <property type="match status" value="1"/>
</dbReference>
<name>A0ABW6T0L7_9ACTN</name>
<keyword evidence="3" id="KW-0255">Endonuclease</keyword>
<feature type="compositionally biased region" description="Basic residues" evidence="1">
    <location>
        <begin position="63"/>
        <end position="73"/>
    </location>
</feature>
<feature type="region of interest" description="Disordered" evidence="1">
    <location>
        <begin position="62"/>
        <end position="101"/>
    </location>
</feature>
<keyword evidence="4" id="KW-1185">Reference proteome</keyword>